<dbReference type="AlphaFoldDB" id="A0AAE9Z764"/>
<reference evidence="2 3" key="1">
    <citation type="journal article" date="2015" name="Genome Announc.">
        <title>Draft Genome Sequences of Marine Isolates of Thalassomonas viridans and Thalassomonas actiniarum.</title>
        <authorList>
            <person name="Olonade I."/>
            <person name="van Zyl L.J."/>
            <person name="Trindade M."/>
        </authorList>
    </citation>
    <scope>NUCLEOTIDE SEQUENCE [LARGE SCALE GENOMIC DNA]</scope>
    <source>
        <strain evidence="2 3">XOM25</strain>
    </source>
</reference>
<accession>A0AAE9Z764</accession>
<name>A0AAE9Z764_9GAMM</name>
<protein>
    <submittedName>
        <fullName evidence="2">Uncharacterized protein</fullName>
    </submittedName>
</protein>
<organism evidence="2 3">
    <name type="scientific">Thalassomonas viridans</name>
    <dbReference type="NCBI Taxonomy" id="137584"/>
    <lineage>
        <taxon>Bacteria</taxon>
        <taxon>Pseudomonadati</taxon>
        <taxon>Pseudomonadota</taxon>
        <taxon>Gammaproteobacteria</taxon>
        <taxon>Alteromonadales</taxon>
        <taxon>Colwelliaceae</taxon>
        <taxon>Thalassomonas</taxon>
    </lineage>
</organism>
<dbReference type="KEGG" id="tvd:SG34_010445"/>
<reference evidence="2 3" key="2">
    <citation type="journal article" date="2022" name="Mar. Drugs">
        <title>Bioassay-Guided Fractionation Leads to the Detection of Cholic Acid Generated by the Rare Thalassomonas sp.</title>
        <authorList>
            <person name="Pheiffer F."/>
            <person name="Schneider Y.K."/>
            <person name="Hansen E.H."/>
            <person name="Andersen J.H."/>
            <person name="Isaksson J."/>
            <person name="Busche T."/>
            <person name="R C."/>
            <person name="Kalinowski J."/>
            <person name="Zyl L.V."/>
            <person name="Trindade M."/>
        </authorList>
    </citation>
    <scope>NUCLEOTIDE SEQUENCE [LARGE SCALE GENOMIC DNA]</scope>
    <source>
        <strain evidence="2 3">XOM25</strain>
    </source>
</reference>
<evidence type="ECO:0000313" key="3">
    <source>
        <dbReference type="Proteomes" id="UP000032352"/>
    </source>
</evidence>
<feature type="coiled-coil region" evidence="1">
    <location>
        <begin position="182"/>
        <end position="210"/>
    </location>
</feature>
<dbReference type="Proteomes" id="UP000032352">
    <property type="component" value="Chromosome"/>
</dbReference>
<keyword evidence="1" id="KW-0175">Coiled coil</keyword>
<keyword evidence="3" id="KW-1185">Reference proteome</keyword>
<dbReference type="EMBL" id="CP059733">
    <property type="protein sequence ID" value="WDE07265.1"/>
    <property type="molecule type" value="Genomic_DNA"/>
</dbReference>
<evidence type="ECO:0000313" key="2">
    <source>
        <dbReference type="EMBL" id="WDE07265.1"/>
    </source>
</evidence>
<evidence type="ECO:0000256" key="1">
    <source>
        <dbReference type="SAM" id="Coils"/>
    </source>
</evidence>
<sequence>MSTATTNTELSAEQQKAVVEAKEVLASKQDVLMAIGHVQAFSNIRKYVTVTEILTYKRVKESKQYKGLVYTDKDGNSVTVTDLKDVCTHFFDRSYEAMQRDLSNLEAFGNEFFESAQKMELGYRELRKLRQLPDDQQALVIEGEAVELGDKDAVKELIEDLTTKHNQETTKLKKQVTEQTQLANARTKLLQAAQAVANEKTEEVEVLKEASKHKNIPWKKQVQEINLACSKVATKAMEDLNHLFDLSDTILTAEIDQEHSEYALEMMANVHLHVVDQIFILANTLSMETRERFAKYVDTARPIYSEEEILALEKAFEERSH</sequence>
<dbReference type="RefSeq" id="WP_053047125.1">
    <property type="nucleotide sequence ID" value="NZ_CP059733.1"/>
</dbReference>
<proteinExistence type="predicted"/>
<gene>
    <name evidence="2" type="ORF">SG34_010445</name>
</gene>